<evidence type="ECO:0000256" key="5">
    <source>
        <dbReference type="PROSITE-ProRule" id="PRU00723"/>
    </source>
</evidence>
<dbReference type="PANTHER" id="PTHR46156:SF1">
    <property type="entry name" value="ZINC FINGER CCCH DOMAIN-CONTAINING PROTEIN 3"/>
    <property type="match status" value="1"/>
</dbReference>
<feature type="zinc finger region" description="C3H1-type" evidence="5">
    <location>
        <begin position="311"/>
        <end position="337"/>
    </location>
</feature>
<feature type="compositionally biased region" description="Basic and acidic residues" evidence="6">
    <location>
        <begin position="392"/>
        <end position="401"/>
    </location>
</feature>
<keyword evidence="2" id="KW-0677">Repeat</keyword>
<dbReference type="GO" id="GO:0008270">
    <property type="term" value="F:zinc ion binding"/>
    <property type="evidence" value="ECO:0007669"/>
    <property type="project" value="UniProtKB-KW"/>
</dbReference>
<feature type="zinc finger region" description="C3H1-type" evidence="5">
    <location>
        <begin position="338"/>
        <end position="366"/>
    </location>
</feature>
<dbReference type="InterPro" id="IPR041367">
    <property type="entry name" value="Znf-CCCH_4"/>
</dbReference>
<feature type="zinc finger region" description="C3H1-type" evidence="5">
    <location>
        <begin position="282"/>
        <end position="310"/>
    </location>
</feature>
<evidence type="ECO:0000259" key="7">
    <source>
        <dbReference type="PROSITE" id="PS50103"/>
    </source>
</evidence>
<evidence type="ECO:0000256" key="4">
    <source>
        <dbReference type="ARBA" id="ARBA00022833"/>
    </source>
</evidence>
<dbReference type="PROSITE" id="PS50103">
    <property type="entry name" value="ZF_C3H1"/>
    <property type="match status" value="3"/>
</dbReference>
<name>A0A0F4ZEX8_9PEZI</name>
<proteinExistence type="predicted"/>
<feature type="compositionally biased region" description="Acidic residues" evidence="6">
    <location>
        <begin position="408"/>
        <end position="419"/>
    </location>
</feature>
<organism evidence="8 9">
    <name type="scientific">Thielaviopsis punctulata</name>
    <dbReference type="NCBI Taxonomy" id="72032"/>
    <lineage>
        <taxon>Eukaryota</taxon>
        <taxon>Fungi</taxon>
        <taxon>Dikarya</taxon>
        <taxon>Ascomycota</taxon>
        <taxon>Pezizomycotina</taxon>
        <taxon>Sordariomycetes</taxon>
        <taxon>Hypocreomycetidae</taxon>
        <taxon>Microascales</taxon>
        <taxon>Ceratocystidaceae</taxon>
        <taxon>Thielaviopsis</taxon>
    </lineage>
</organism>
<keyword evidence="4 5" id="KW-0862">Zinc</keyword>
<evidence type="ECO:0000256" key="6">
    <source>
        <dbReference type="SAM" id="MobiDB-lite"/>
    </source>
</evidence>
<feature type="region of interest" description="Disordered" evidence="6">
    <location>
        <begin position="43"/>
        <end position="62"/>
    </location>
</feature>
<dbReference type="AlphaFoldDB" id="A0A0F4ZEX8"/>
<reference evidence="8 9" key="1">
    <citation type="submission" date="2015-03" db="EMBL/GenBank/DDBJ databases">
        <authorList>
            <person name="Radwan O."/>
            <person name="Al-Naeli F.A."/>
            <person name="Rendon G.A."/>
            <person name="Fields C."/>
        </authorList>
    </citation>
    <scope>NUCLEOTIDE SEQUENCE [LARGE SCALE GENOMIC DNA]</scope>
    <source>
        <strain evidence="8">CR-DP1</strain>
    </source>
</reference>
<gene>
    <name evidence="8" type="ORF">TD95_005341</name>
</gene>
<dbReference type="SMART" id="SM00356">
    <property type="entry name" value="ZnF_C3H1"/>
    <property type="match status" value="4"/>
</dbReference>
<feature type="domain" description="C3H1-type" evidence="7">
    <location>
        <begin position="282"/>
        <end position="310"/>
    </location>
</feature>
<dbReference type="InterPro" id="IPR036855">
    <property type="entry name" value="Znf_CCCH_sf"/>
</dbReference>
<dbReference type="Proteomes" id="UP000033483">
    <property type="component" value="Unassembled WGS sequence"/>
</dbReference>
<evidence type="ECO:0000256" key="2">
    <source>
        <dbReference type="ARBA" id="ARBA00022737"/>
    </source>
</evidence>
<feature type="domain" description="C3H1-type" evidence="7">
    <location>
        <begin position="311"/>
        <end position="337"/>
    </location>
</feature>
<keyword evidence="3 5" id="KW-0863">Zinc-finger</keyword>
<dbReference type="EMBL" id="LAEV01001135">
    <property type="protein sequence ID" value="KKA28765.1"/>
    <property type="molecule type" value="Genomic_DNA"/>
</dbReference>
<protein>
    <recommendedName>
        <fullName evidence="7">C3H1-type domain-containing protein</fullName>
    </recommendedName>
</protein>
<dbReference type="SUPFAM" id="SSF90229">
    <property type="entry name" value="CCCH zinc finger"/>
    <property type="match status" value="2"/>
</dbReference>
<feature type="domain" description="C3H1-type" evidence="7">
    <location>
        <begin position="338"/>
        <end position="366"/>
    </location>
</feature>
<evidence type="ECO:0000256" key="3">
    <source>
        <dbReference type="ARBA" id="ARBA00022771"/>
    </source>
</evidence>
<sequence length="440" mass="48772">MASRVQDLVLPPPIGKAPRGTYRGGRGRYAPYRSNSVTFNSAVQPTAEAPSSATEPGKPSYVTRSDRHLQLVNTSVYGHSGHNSPASGRSVEDTKRHFLQRNARENAKLRSYIKTQATVTPSADPSHHKQYTIDVNGVKFIVANGGSKLVKADGVRERATPKMVLVGGIKFFRSKHGNLYRDAIVKAHRYVSTPRYIRPLISSTSSSHAHAAKSTEPCKAFSTTALSNRASYVAEAFRTWITRFFGCGLHPACHILPPAYILTRYLLGTCHKGPACRFVHDFSRVAVCKDFLQKGTCPYGDHCDLSHDLKTQRTPSCVHYAKGNCSNNDCRYAHSSASLGAPVCRPFGLYGYCDKGDACPDRHSFECPDFTNTGKCNIKGCKLLHRERASMLRKQQERQENSDYSDMSSDESSDFDSDVEELFHDDNASEFDLEQDMISV</sequence>
<dbReference type="Pfam" id="PF18044">
    <property type="entry name" value="zf-CCCH_4"/>
    <property type="match status" value="1"/>
</dbReference>
<evidence type="ECO:0000313" key="9">
    <source>
        <dbReference type="Proteomes" id="UP000033483"/>
    </source>
</evidence>
<dbReference type="InterPro" id="IPR000571">
    <property type="entry name" value="Znf_CCCH"/>
</dbReference>
<dbReference type="OrthoDB" id="410307at2759"/>
<evidence type="ECO:0000313" key="8">
    <source>
        <dbReference type="EMBL" id="KKA28765.1"/>
    </source>
</evidence>
<comment type="caution">
    <text evidence="8">The sequence shown here is derived from an EMBL/GenBank/DDBJ whole genome shotgun (WGS) entry which is preliminary data.</text>
</comment>
<feature type="compositionally biased region" description="Polar residues" evidence="6">
    <location>
        <begin position="43"/>
        <end position="54"/>
    </location>
</feature>
<feature type="region of interest" description="Disordered" evidence="6">
    <location>
        <begin position="392"/>
        <end position="419"/>
    </location>
</feature>
<feature type="region of interest" description="Disordered" evidence="6">
    <location>
        <begin position="1"/>
        <end position="29"/>
    </location>
</feature>
<dbReference type="Gene3D" id="4.10.1000.10">
    <property type="entry name" value="Zinc finger, CCCH-type"/>
    <property type="match status" value="2"/>
</dbReference>
<keyword evidence="1 5" id="KW-0479">Metal-binding</keyword>
<dbReference type="GO" id="GO:0005634">
    <property type="term" value="C:nucleus"/>
    <property type="evidence" value="ECO:0007669"/>
    <property type="project" value="TreeGrafter"/>
</dbReference>
<accession>A0A0F4ZEX8</accession>
<dbReference type="FunFam" id="4.10.1000.10:FF:000022">
    <property type="entry name" value="Zinc finger CCCH domain-containing protein 7"/>
    <property type="match status" value="1"/>
</dbReference>
<evidence type="ECO:0000256" key="1">
    <source>
        <dbReference type="ARBA" id="ARBA00022723"/>
    </source>
</evidence>
<dbReference type="PANTHER" id="PTHR46156">
    <property type="entry name" value="CCCH ZINGC FINGER"/>
    <property type="match status" value="1"/>
</dbReference>
<keyword evidence="9" id="KW-1185">Reference proteome</keyword>